<dbReference type="Proteomes" id="UP000070339">
    <property type="component" value="Unassembled WGS sequence"/>
</dbReference>
<proteinExistence type="predicted"/>
<comment type="caution">
    <text evidence="2">The sequence shown here is derived from an EMBL/GenBank/DDBJ whole genome shotgun (WGS) entry which is preliminary data.</text>
</comment>
<gene>
    <name evidence="2" type="ORF">WM41_0406</name>
</gene>
<keyword evidence="3" id="KW-1185">Reference proteome</keyword>
<accession>A0ABR5VC05</accession>
<evidence type="ECO:0000259" key="1">
    <source>
        <dbReference type="Pfam" id="PF20058"/>
    </source>
</evidence>
<dbReference type="EMBL" id="LTEB01000014">
    <property type="protein sequence ID" value="KXU18873.1"/>
    <property type="molecule type" value="Genomic_DNA"/>
</dbReference>
<reference evidence="2 3" key="1">
    <citation type="journal article" date="2016" name="Int. J. Syst. Evol. Microbiol.">
        <title>Resolving the Complexity of Human Skin Metagenomes Using Single-Molecule Sequencing.</title>
        <authorList>
            <consortium name="NISC Comparative Sequencing Program"/>
            <person name="Tsai Y.C."/>
            <person name="Conlan S."/>
            <person name="Deming C."/>
            <person name="Segre J.A."/>
            <person name="Kong H.H."/>
            <person name="Korlach J."/>
            <person name="Oh J."/>
        </authorList>
    </citation>
    <scope>NUCLEOTIDE SEQUENCE [LARGE SCALE GENOMIC DNA]</scope>
    <source>
        <strain evidence="2 3">1B08</strain>
    </source>
</reference>
<sequence>MAVMTAENDPIHSAHQWLEEAAELIGVDKQDATALTRELLDLTRDVAHSTSRPAAPLTAYLVGLASRDSDEARANIAKLRTELN</sequence>
<protein>
    <recommendedName>
        <fullName evidence="1">DUF6457 domain-containing protein</fullName>
    </recommendedName>
</protein>
<organism evidence="2 3">
    <name type="scientific">Corynebacterium simulans</name>
    <dbReference type="NCBI Taxonomy" id="146827"/>
    <lineage>
        <taxon>Bacteria</taxon>
        <taxon>Bacillati</taxon>
        <taxon>Actinomycetota</taxon>
        <taxon>Actinomycetes</taxon>
        <taxon>Mycobacteriales</taxon>
        <taxon>Corynebacteriaceae</taxon>
        <taxon>Corynebacterium</taxon>
    </lineage>
</organism>
<evidence type="ECO:0000313" key="3">
    <source>
        <dbReference type="Proteomes" id="UP000070339"/>
    </source>
</evidence>
<dbReference type="Pfam" id="PF20058">
    <property type="entry name" value="DUF6457"/>
    <property type="match status" value="1"/>
</dbReference>
<feature type="domain" description="DUF6457" evidence="1">
    <location>
        <begin position="12"/>
        <end position="77"/>
    </location>
</feature>
<name>A0ABR5VC05_9CORY</name>
<dbReference type="InterPro" id="IPR045598">
    <property type="entry name" value="DUF6457"/>
</dbReference>
<evidence type="ECO:0000313" key="2">
    <source>
        <dbReference type="EMBL" id="KXU18873.1"/>
    </source>
</evidence>